<organism evidence="2 3">
    <name type="scientific">Symbiodinium microadriaticum</name>
    <name type="common">Dinoflagellate</name>
    <name type="synonym">Zooxanthella microadriatica</name>
    <dbReference type="NCBI Taxonomy" id="2951"/>
    <lineage>
        <taxon>Eukaryota</taxon>
        <taxon>Sar</taxon>
        <taxon>Alveolata</taxon>
        <taxon>Dinophyceae</taxon>
        <taxon>Suessiales</taxon>
        <taxon>Symbiodiniaceae</taxon>
        <taxon>Symbiodinium</taxon>
    </lineage>
</organism>
<sequence length="388" mass="41408">MGKRQQPWRGGGGYSSYQYTQYQPAAWQLWRESWSPRGRRPADSHYDAYSAEDWPHPAERPSEKQTADTENSAKLRAVQQALTKAKKADQRIRKIAEEETKRAELWKRACMPENNAQAAAMVKNIVLMQTAPPAESNAVTMSDPYWDRMMQEVETASLGDGFLQQAMQFAAMSAAYTSQVGASGAPAAVFPTGLPAAPNVMNVSTFAAPPGLAPAGGCPGGTNERWSDRARCFLGPFVGSPLPAAPNLAPSPMRTKTRPSPGQARQPVKTRTPPPPWCYLRAENSGQEGDGYYADSSGQRARYGVYRVATMPFAPEAGATPGFASTATVPLDPSTGVGPQFGGVVPSEAADVSGAPCSIFAAGPVPVSGFVHLEDDDDTDQAPTASHT</sequence>
<comment type="caution">
    <text evidence="2">The sequence shown here is derived from an EMBL/GenBank/DDBJ whole genome shotgun (WGS) entry which is preliminary data.</text>
</comment>
<evidence type="ECO:0000313" key="3">
    <source>
        <dbReference type="Proteomes" id="UP000186817"/>
    </source>
</evidence>
<evidence type="ECO:0000313" key="2">
    <source>
        <dbReference type="EMBL" id="OLP86614.1"/>
    </source>
</evidence>
<evidence type="ECO:0000256" key="1">
    <source>
        <dbReference type="SAM" id="MobiDB-lite"/>
    </source>
</evidence>
<protein>
    <submittedName>
        <fullName evidence="2">Uncharacterized protein</fullName>
    </submittedName>
</protein>
<feature type="region of interest" description="Disordered" evidence="1">
    <location>
        <begin position="36"/>
        <end position="71"/>
    </location>
</feature>
<dbReference type="Proteomes" id="UP000186817">
    <property type="component" value="Unassembled WGS sequence"/>
</dbReference>
<dbReference type="AlphaFoldDB" id="A0A1Q9CUL8"/>
<gene>
    <name evidence="2" type="ORF">AK812_SmicGene32241</name>
</gene>
<proteinExistence type="predicted"/>
<name>A0A1Q9CUL8_SYMMI</name>
<keyword evidence="3" id="KW-1185">Reference proteome</keyword>
<feature type="region of interest" description="Disordered" evidence="1">
    <location>
        <begin position="244"/>
        <end position="277"/>
    </location>
</feature>
<reference evidence="2 3" key="1">
    <citation type="submission" date="2016-02" db="EMBL/GenBank/DDBJ databases">
        <title>Genome analysis of coral dinoflagellate symbionts highlights evolutionary adaptations to a symbiotic lifestyle.</title>
        <authorList>
            <person name="Aranda M."/>
            <person name="Li Y."/>
            <person name="Liew Y.J."/>
            <person name="Baumgarten S."/>
            <person name="Simakov O."/>
            <person name="Wilson M."/>
            <person name="Piel J."/>
            <person name="Ashoor H."/>
            <person name="Bougouffa S."/>
            <person name="Bajic V.B."/>
            <person name="Ryu T."/>
            <person name="Ravasi T."/>
            <person name="Bayer T."/>
            <person name="Micklem G."/>
            <person name="Kim H."/>
            <person name="Bhak J."/>
            <person name="Lajeunesse T.C."/>
            <person name="Voolstra C.R."/>
        </authorList>
    </citation>
    <scope>NUCLEOTIDE SEQUENCE [LARGE SCALE GENOMIC DNA]</scope>
    <source>
        <strain evidence="2 3">CCMP2467</strain>
    </source>
</reference>
<accession>A0A1Q9CUL8</accession>
<dbReference type="EMBL" id="LSRX01000907">
    <property type="protein sequence ID" value="OLP86614.1"/>
    <property type="molecule type" value="Genomic_DNA"/>
</dbReference>
<feature type="compositionally biased region" description="Basic and acidic residues" evidence="1">
    <location>
        <begin position="53"/>
        <end position="71"/>
    </location>
</feature>
<dbReference type="OrthoDB" id="425806at2759"/>